<evidence type="ECO:0000256" key="1">
    <source>
        <dbReference type="SAM" id="MobiDB-lite"/>
    </source>
</evidence>
<keyword evidence="3" id="KW-1185">Reference proteome</keyword>
<sequence length="114" mass="12303">MNSHAQAANQKRSCSPIHLRPLQDPGHPKVWSLQTASPHGGCSPKIRDEGRDLPKRRTISSVASHDTQEDLSTTKTAVTASDRFSSGQTAVLKRICGLPSCRALQVSLTATEET</sequence>
<reference evidence="2" key="1">
    <citation type="submission" date="2022-07" db="EMBL/GenBank/DDBJ databases">
        <title>Chromosome-level genome of Muraenolepis orangiensis.</title>
        <authorList>
            <person name="Kim J."/>
        </authorList>
    </citation>
    <scope>NUCLEOTIDE SEQUENCE</scope>
    <source>
        <strain evidence="2">KU_S4_2022</strain>
        <tissue evidence="2">Muscle</tissue>
    </source>
</reference>
<dbReference type="EMBL" id="JANIIK010000048">
    <property type="protein sequence ID" value="KAJ3599574.1"/>
    <property type="molecule type" value="Genomic_DNA"/>
</dbReference>
<gene>
    <name evidence="2" type="ORF">NHX12_033533</name>
</gene>
<feature type="region of interest" description="Disordered" evidence="1">
    <location>
        <begin position="34"/>
        <end position="53"/>
    </location>
</feature>
<evidence type="ECO:0000313" key="2">
    <source>
        <dbReference type="EMBL" id="KAJ3599574.1"/>
    </source>
</evidence>
<comment type="caution">
    <text evidence="2">The sequence shown here is derived from an EMBL/GenBank/DDBJ whole genome shotgun (WGS) entry which is preliminary data.</text>
</comment>
<name>A0A9Q0II24_9TELE</name>
<evidence type="ECO:0000313" key="3">
    <source>
        <dbReference type="Proteomes" id="UP001148018"/>
    </source>
</evidence>
<dbReference type="AlphaFoldDB" id="A0A9Q0II24"/>
<protein>
    <submittedName>
        <fullName evidence="2">Uncharacterized protein</fullName>
    </submittedName>
</protein>
<accession>A0A9Q0II24</accession>
<proteinExistence type="predicted"/>
<feature type="region of interest" description="Disordered" evidence="1">
    <location>
        <begin position="1"/>
        <end position="29"/>
    </location>
</feature>
<organism evidence="2 3">
    <name type="scientific">Muraenolepis orangiensis</name>
    <name type="common">Patagonian moray cod</name>
    <dbReference type="NCBI Taxonomy" id="630683"/>
    <lineage>
        <taxon>Eukaryota</taxon>
        <taxon>Metazoa</taxon>
        <taxon>Chordata</taxon>
        <taxon>Craniata</taxon>
        <taxon>Vertebrata</taxon>
        <taxon>Euteleostomi</taxon>
        <taxon>Actinopterygii</taxon>
        <taxon>Neopterygii</taxon>
        <taxon>Teleostei</taxon>
        <taxon>Neoteleostei</taxon>
        <taxon>Acanthomorphata</taxon>
        <taxon>Zeiogadaria</taxon>
        <taxon>Gadariae</taxon>
        <taxon>Gadiformes</taxon>
        <taxon>Muraenolepidoidei</taxon>
        <taxon>Muraenolepididae</taxon>
        <taxon>Muraenolepis</taxon>
    </lineage>
</organism>
<feature type="compositionally biased region" description="Polar residues" evidence="1">
    <location>
        <begin position="1"/>
        <end position="13"/>
    </location>
</feature>
<dbReference type="Proteomes" id="UP001148018">
    <property type="component" value="Unassembled WGS sequence"/>
</dbReference>